<dbReference type="NCBIfam" id="TIGR03400">
    <property type="entry name" value="18S_RNA_Rcl1p"/>
    <property type="match status" value="1"/>
</dbReference>
<dbReference type="Gene3D" id="3.65.10.20">
    <property type="entry name" value="RNA 3'-terminal phosphate cyclase domain"/>
    <property type="match status" value="1"/>
</dbReference>
<dbReference type="InterPro" id="IPR020719">
    <property type="entry name" value="RNA3'_term_phos_cycl-like_CS"/>
</dbReference>
<organism evidence="7 8">
    <name type="scientific">Oesophagostomum dentatum</name>
    <name type="common">Nodular worm</name>
    <dbReference type="NCBI Taxonomy" id="61180"/>
    <lineage>
        <taxon>Eukaryota</taxon>
        <taxon>Metazoa</taxon>
        <taxon>Ecdysozoa</taxon>
        <taxon>Nematoda</taxon>
        <taxon>Chromadorea</taxon>
        <taxon>Rhabditida</taxon>
        <taxon>Rhabditina</taxon>
        <taxon>Rhabditomorpha</taxon>
        <taxon>Strongyloidea</taxon>
        <taxon>Strongylidae</taxon>
        <taxon>Oesophagostomum</taxon>
    </lineage>
</organism>
<evidence type="ECO:0000259" key="6">
    <source>
        <dbReference type="Pfam" id="PF05189"/>
    </source>
</evidence>
<dbReference type="Proteomes" id="UP000053660">
    <property type="component" value="Unassembled WGS sequence"/>
</dbReference>
<dbReference type="PANTHER" id="PTHR11096:SF1">
    <property type="entry name" value="RNA 3'-TERMINAL PHOSPHATE CYCLASE-LIKE PROTEIN"/>
    <property type="match status" value="1"/>
</dbReference>
<dbReference type="EMBL" id="KN600409">
    <property type="protein sequence ID" value="KHJ80508.1"/>
    <property type="molecule type" value="Genomic_DNA"/>
</dbReference>
<evidence type="ECO:0000256" key="4">
    <source>
        <dbReference type="ARBA" id="ARBA00023242"/>
    </source>
</evidence>
<comment type="subcellular location">
    <subcellularLocation>
        <location evidence="1">Nucleus</location>
        <location evidence="1">Nucleolus</location>
    </subcellularLocation>
</comment>
<dbReference type="GO" id="GO:0005730">
    <property type="term" value="C:nucleolus"/>
    <property type="evidence" value="ECO:0007669"/>
    <property type="project" value="UniProtKB-SubCell"/>
</dbReference>
<dbReference type="InterPro" id="IPR037136">
    <property type="entry name" value="RNA3'_phos_cyclase_dom_sf"/>
</dbReference>
<evidence type="ECO:0000313" key="7">
    <source>
        <dbReference type="EMBL" id="KHJ80508.1"/>
    </source>
</evidence>
<evidence type="ECO:0000256" key="2">
    <source>
        <dbReference type="ARBA" id="ARBA00007089"/>
    </source>
</evidence>
<accession>A0A0B1S576</accession>
<evidence type="ECO:0000259" key="5">
    <source>
        <dbReference type="Pfam" id="PF01137"/>
    </source>
</evidence>
<dbReference type="Pfam" id="PF05189">
    <property type="entry name" value="RTC_insert"/>
    <property type="match status" value="1"/>
</dbReference>
<dbReference type="InterPro" id="IPR036553">
    <property type="entry name" value="RPTC_insert"/>
</dbReference>
<keyword evidence="4" id="KW-0539">Nucleus</keyword>
<comment type="similarity">
    <text evidence="2">Belongs to the RNA 3'-terminal cyclase family. Type 2 subfamily.</text>
</comment>
<dbReference type="GO" id="GO:0004521">
    <property type="term" value="F:RNA endonuclease activity"/>
    <property type="evidence" value="ECO:0007669"/>
    <property type="project" value="TreeGrafter"/>
</dbReference>
<dbReference type="SUPFAM" id="SSF55205">
    <property type="entry name" value="EPT/RTPC-like"/>
    <property type="match status" value="1"/>
</dbReference>
<evidence type="ECO:0000313" key="8">
    <source>
        <dbReference type="Proteomes" id="UP000053660"/>
    </source>
</evidence>
<gene>
    <name evidence="7" type="ORF">OESDEN_19817</name>
</gene>
<dbReference type="InterPro" id="IPR016443">
    <property type="entry name" value="RNA3'_term_phos_cyc_type_2"/>
</dbReference>
<protein>
    <submittedName>
        <fullName evidence="7">18S rRNA biogenesis protein RCL1</fullName>
    </submittedName>
</protein>
<feature type="domain" description="RNA 3'-terminal phosphate cyclase insert" evidence="6">
    <location>
        <begin position="182"/>
        <end position="286"/>
    </location>
</feature>
<name>A0A0B1S576_OESDE</name>
<dbReference type="InterPro" id="IPR013792">
    <property type="entry name" value="RNA3'P_cycl/enolpyr_Trfase_a/b"/>
</dbReference>
<keyword evidence="8" id="KW-1185">Reference proteome</keyword>
<dbReference type="PANTHER" id="PTHR11096">
    <property type="entry name" value="RNA 3' TERMINAL PHOSPHATE CYCLASE"/>
    <property type="match status" value="1"/>
</dbReference>
<sequence length="538" mass="59852">MAGEELVFDGCNFFRQRLMYSVLSGRPVTIQNIRKDDDAPGIKDFEAKLLSLLERITNGTKVEINATGTQVRFRPGIITGGVLTMDCGSDRCLSYFLEPMIIISPFCKHPMTLKLKGVTNAPNEISVDAIKATWLPVYNKFVLNDEKLELKVSARGLKPAGGGCITFSAPIVKTLRPVQREKSGKVCKIRGQAYVTKVTPSLAYRMIDSAKKMLHGYIADVYITVDQRKGDAGGNSPGYGLFLSAETTEGVVYHGEAISRPKAETGDPIVPEDVGASAAAALLEEIYRGGCLDSSAQTLASSFMALGQKDISKFLFGPLTVYSVHALRHLKSFFEIQFKVDEWKKLRIADDTKEEEDELRLGSEQKAMVTAMGIAVMAFGLPMSDEVWSFFVDEVNGTSKTPASPVLSDWEYKWLTQVDALPREELDLSDPFRPAVQFKLQCDEYWIAMSPGNDFPNKPPVVRCAYQQGFSFEWYSAEDLDEQPSTLADLVHLYREYCEVLDLAISQIKLLENDLTTLIGYSLHEDDNQCFAVKLRLK</sequence>
<dbReference type="InterPro" id="IPR013791">
    <property type="entry name" value="RNA3'-term_phos_cycl_insert"/>
</dbReference>
<evidence type="ECO:0000256" key="3">
    <source>
        <dbReference type="ARBA" id="ARBA00022517"/>
    </source>
</evidence>
<dbReference type="CDD" id="cd00875">
    <property type="entry name" value="RNA_Cyclase_Class_I"/>
    <property type="match status" value="1"/>
</dbReference>
<dbReference type="Pfam" id="PF01137">
    <property type="entry name" value="RTC"/>
    <property type="match status" value="1"/>
</dbReference>
<dbReference type="InterPro" id="IPR000228">
    <property type="entry name" value="RNA3'_term_phos_cyc"/>
</dbReference>
<dbReference type="Gene3D" id="3.30.360.20">
    <property type="entry name" value="RNA 3'-terminal phosphate cyclase, insert domain"/>
    <property type="match status" value="1"/>
</dbReference>
<dbReference type="FunFam" id="3.30.360.20:FF:000004">
    <property type="entry name" value="18S rRNA biogenesis protein"/>
    <property type="match status" value="1"/>
</dbReference>
<keyword evidence="3" id="KW-0690">Ribosome biogenesis</keyword>
<dbReference type="OrthoDB" id="1911237at2759"/>
<dbReference type="InterPro" id="IPR023797">
    <property type="entry name" value="RNA3'_phos_cyclase_dom"/>
</dbReference>
<dbReference type="AlphaFoldDB" id="A0A0B1S576"/>
<dbReference type="GO" id="GO:0000479">
    <property type="term" value="P:endonucleolytic cleavage of tricistronic rRNA transcript (SSU-rRNA, 5.8S rRNA, LSU-rRNA)"/>
    <property type="evidence" value="ECO:0007669"/>
    <property type="project" value="TreeGrafter"/>
</dbReference>
<feature type="non-terminal residue" evidence="7">
    <location>
        <position position="538"/>
    </location>
</feature>
<evidence type="ECO:0000256" key="1">
    <source>
        <dbReference type="ARBA" id="ARBA00004604"/>
    </source>
</evidence>
<reference evidence="7 8" key="1">
    <citation type="submission" date="2014-03" db="EMBL/GenBank/DDBJ databases">
        <title>Draft genome of the hookworm Oesophagostomum dentatum.</title>
        <authorList>
            <person name="Mitreva M."/>
        </authorList>
    </citation>
    <scope>NUCLEOTIDE SEQUENCE [LARGE SCALE GENOMIC DNA]</scope>
    <source>
        <strain evidence="7 8">OD-Hann</strain>
    </source>
</reference>
<feature type="domain" description="RNA 3'-terminal phosphate cyclase" evidence="5">
    <location>
        <begin position="8"/>
        <end position="340"/>
    </location>
</feature>
<dbReference type="PROSITE" id="PS01287">
    <property type="entry name" value="RTC"/>
    <property type="match status" value="1"/>
</dbReference>
<proteinExistence type="inferred from homology"/>